<keyword evidence="2" id="KW-1185">Reference proteome</keyword>
<organism evidence="1 2">
    <name type="scientific">Methylorubrum rhodinum</name>
    <dbReference type="NCBI Taxonomy" id="29428"/>
    <lineage>
        <taxon>Bacteria</taxon>
        <taxon>Pseudomonadati</taxon>
        <taxon>Pseudomonadota</taxon>
        <taxon>Alphaproteobacteria</taxon>
        <taxon>Hyphomicrobiales</taxon>
        <taxon>Methylobacteriaceae</taxon>
        <taxon>Methylorubrum</taxon>
    </lineage>
</organism>
<dbReference type="RefSeq" id="WP_183567070.1">
    <property type="nucleotide sequence ID" value="NZ_JACHOP010000004.1"/>
</dbReference>
<dbReference type="InterPro" id="IPR024079">
    <property type="entry name" value="MetalloPept_cat_dom_sf"/>
</dbReference>
<protein>
    <submittedName>
        <fullName evidence="1">Uncharacterized protein</fullName>
    </submittedName>
</protein>
<dbReference type="EMBL" id="JACHOP010000004">
    <property type="protein sequence ID" value="MBB5756749.1"/>
    <property type="molecule type" value="Genomic_DNA"/>
</dbReference>
<evidence type="ECO:0000313" key="1">
    <source>
        <dbReference type="EMBL" id="MBB5756749.1"/>
    </source>
</evidence>
<proteinExistence type="predicted"/>
<sequence>MATIVEDDRALLSGSSWWGSGTVGKSAFITYSFENESYEQVAGPSHSNAFRASFKPLTEAEKSAARDVLKQWGDASGIRFFEADPGRGDIRLATYDLGKDPTGSTAAGDAYYRSVELVDVHKFVDRGGVARDDGVGFPSRVVPNPNHVKALPRARRHGLRAGPTLPPIAARQVPPA</sequence>
<dbReference type="GO" id="GO:0008237">
    <property type="term" value="F:metallopeptidase activity"/>
    <property type="evidence" value="ECO:0007669"/>
    <property type="project" value="InterPro"/>
</dbReference>
<reference evidence="1 2" key="1">
    <citation type="submission" date="2020-08" db="EMBL/GenBank/DDBJ databases">
        <title>Genomic Encyclopedia of Type Strains, Phase IV (KMG-IV): sequencing the most valuable type-strain genomes for metagenomic binning, comparative biology and taxonomic classification.</title>
        <authorList>
            <person name="Goeker M."/>
        </authorList>
    </citation>
    <scope>NUCLEOTIDE SEQUENCE [LARGE SCALE GENOMIC DNA]</scope>
    <source>
        <strain evidence="1 2">DSM 2163</strain>
    </source>
</reference>
<dbReference type="Proteomes" id="UP000583454">
    <property type="component" value="Unassembled WGS sequence"/>
</dbReference>
<comment type="caution">
    <text evidence="1">The sequence shown here is derived from an EMBL/GenBank/DDBJ whole genome shotgun (WGS) entry which is preliminary data.</text>
</comment>
<accession>A0A840ZG49</accession>
<name>A0A840ZG49_9HYPH</name>
<dbReference type="AlphaFoldDB" id="A0A840ZG49"/>
<dbReference type="SUPFAM" id="SSF55486">
    <property type="entry name" value="Metalloproteases ('zincins'), catalytic domain"/>
    <property type="match status" value="1"/>
</dbReference>
<gene>
    <name evidence="1" type="ORF">HNR00_001449</name>
</gene>
<dbReference type="Gene3D" id="3.40.390.10">
    <property type="entry name" value="Collagenase (Catalytic Domain)"/>
    <property type="match status" value="1"/>
</dbReference>
<evidence type="ECO:0000313" key="2">
    <source>
        <dbReference type="Proteomes" id="UP000583454"/>
    </source>
</evidence>